<keyword evidence="7" id="KW-1133">Transmembrane helix</keyword>
<dbReference type="InterPro" id="IPR004358">
    <property type="entry name" value="Sig_transdc_His_kin-like_C"/>
</dbReference>
<sequence>MSLAAYLRDRLPSAFVRAAALGLVVLALAAYGVGSGVLGLVAAVFLAGEATTLLLDFWRRRGFYRRLDRTMEGLVEHGVGYLAPELTQEPSTLEEAAFLDALRQASKSMADQVAAMRAEQRDYRDYVETWVHEVKTPIAAGHLVAANNPGPATDAMDAELGRIEGYVEQALYYARSTTLDRDFQVREVELSEVVRAALRRNARTLIDAHVTPELGELGLTVSADPKWVEFMLGQLMGNAAKYRREDGEAGRLRLWAERRQTGMDAWETLLFVEDDGVGIPPEDLGRVFDRGFTGANGRRYARSTGMGLYLVRELAGKMGLAVGIASEQGHWTRVTLAFPASARRTPTGR</sequence>
<evidence type="ECO:0000256" key="7">
    <source>
        <dbReference type="SAM" id="Phobius"/>
    </source>
</evidence>
<feature type="transmembrane region" description="Helical" evidence="7">
    <location>
        <begin position="37"/>
        <end position="58"/>
    </location>
</feature>
<evidence type="ECO:0000256" key="4">
    <source>
        <dbReference type="ARBA" id="ARBA00022679"/>
    </source>
</evidence>
<evidence type="ECO:0000256" key="2">
    <source>
        <dbReference type="ARBA" id="ARBA00012438"/>
    </source>
</evidence>
<dbReference type="InterPro" id="IPR050980">
    <property type="entry name" value="2C_sensor_his_kinase"/>
</dbReference>
<dbReference type="PRINTS" id="PR00344">
    <property type="entry name" value="BCTRLSENSOR"/>
</dbReference>
<evidence type="ECO:0000256" key="5">
    <source>
        <dbReference type="ARBA" id="ARBA00022777"/>
    </source>
</evidence>
<dbReference type="EMBL" id="JBBNGS010000003">
    <property type="protein sequence ID" value="MEQ2637133.1"/>
    <property type="molecule type" value="Genomic_DNA"/>
</dbReference>
<dbReference type="GO" id="GO:0004673">
    <property type="term" value="F:protein histidine kinase activity"/>
    <property type="evidence" value="ECO:0007669"/>
    <property type="project" value="UniProtKB-EC"/>
</dbReference>
<keyword evidence="6" id="KW-0902">Two-component regulatory system</keyword>
<evidence type="ECO:0000256" key="3">
    <source>
        <dbReference type="ARBA" id="ARBA00022553"/>
    </source>
</evidence>
<dbReference type="Proteomes" id="UP001478817">
    <property type="component" value="Unassembled WGS sequence"/>
</dbReference>
<proteinExistence type="predicted"/>
<accession>A0ABV1IE12</accession>
<keyword evidence="10" id="KW-1185">Reference proteome</keyword>
<evidence type="ECO:0000313" key="10">
    <source>
        <dbReference type="Proteomes" id="UP001478817"/>
    </source>
</evidence>
<comment type="catalytic activity">
    <reaction evidence="1">
        <text>ATP + protein L-histidine = ADP + protein N-phospho-L-histidine.</text>
        <dbReference type="EC" id="2.7.13.3"/>
    </reaction>
</comment>
<keyword evidence="3" id="KW-0597">Phosphoprotein</keyword>
<dbReference type="Gene3D" id="3.30.565.10">
    <property type="entry name" value="Histidine kinase-like ATPase, C-terminal domain"/>
    <property type="match status" value="1"/>
</dbReference>
<name>A0ABV1IE12_9ACTN</name>
<evidence type="ECO:0000313" key="9">
    <source>
        <dbReference type="EMBL" id="MEQ2637133.1"/>
    </source>
</evidence>
<evidence type="ECO:0000256" key="6">
    <source>
        <dbReference type="ARBA" id="ARBA00023012"/>
    </source>
</evidence>
<dbReference type="InterPro" id="IPR003594">
    <property type="entry name" value="HATPase_dom"/>
</dbReference>
<keyword evidence="4 9" id="KW-0808">Transferase</keyword>
<feature type="transmembrane region" description="Helical" evidence="7">
    <location>
        <begin position="12"/>
        <end position="31"/>
    </location>
</feature>
<keyword evidence="5 9" id="KW-0418">Kinase</keyword>
<dbReference type="InterPro" id="IPR005467">
    <property type="entry name" value="His_kinase_dom"/>
</dbReference>
<dbReference type="SUPFAM" id="SSF55874">
    <property type="entry name" value="ATPase domain of HSP90 chaperone/DNA topoisomerase II/histidine kinase"/>
    <property type="match status" value="1"/>
</dbReference>
<comment type="caution">
    <text evidence="9">The sequence shown here is derived from an EMBL/GenBank/DDBJ whole genome shotgun (WGS) entry which is preliminary data.</text>
</comment>
<dbReference type="Pfam" id="PF02518">
    <property type="entry name" value="HATPase_c"/>
    <property type="match status" value="1"/>
</dbReference>
<evidence type="ECO:0000259" key="8">
    <source>
        <dbReference type="PROSITE" id="PS50109"/>
    </source>
</evidence>
<keyword evidence="7" id="KW-0472">Membrane</keyword>
<dbReference type="PANTHER" id="PTHR44936">
    <property type="entry name" value="SENSOR PROTEIN CREC"/>
    <property type="match status" value="1"/>
</dbReference>
<dbReference type="PROSITE" id="PS50109">
    <property type="entry name" value="HIS_KIN"/>
    <property type="match status" value="1"/>
</dbReference>
<evidence type="ECO:0000256" key="1">
    <source>
        <dbReference type="ARBA" id="ARBA00000085"/>
    </source>
</evidence>
<feature type="domain" description="Histidine kinase" evidence="8">
    <location>
        <begin position="129"/>
        <end position="342"/>
    </location>
</feature>
<dbReference type="SMART" id="SM00387">
    <property type="entry name" value="HATPase_c"/>
    <property type="match status" value="1"/>
</dbReference>
<reference evidence="9 10" key="1">
    <citation type="submission" date="2024-04" db="EMBL/GenBank/DDBJ databases">
        <title>Human intestinal bacterial collection.</title>
        <authorList>
            <person name="Pauvert C."/>
            <person name="Hitch T.C.A."/>
            <person name="Clavel T."/>
        </authorList>
    </citation>
    <scope>NUCLEOTIDE SEQUENCE [LARGE SCALE GENOMIC DNA]</scope>
    <source>
        <strain evidence="9 10">CLA-AA-H197</strain>
    </source>
</reference>
<gene>
    <name evidence="9" type="ORF">AAAT05_02035</name>
</gene>
<dbReference type="InterPro" id="IPR036890">
    <property type="entry name" value="HATPase_C_sf"/>
</dbReference>
<protein>
    <recommendedName>
        <fullName evidence="2">histidine kinase</fullName>
        <ecNumber evidence="2">2.7.13.3</ecNumber>
    </recommendedName>
</protein>
<keyword evidence="7" id="KW-0812">Transmembrane</keyword>
<dbReference type="RefSeq" id="WP_349181539.1">
    <property type="nucleotide sequence ID" value="NZ_JBBNGS010000003.1"/>
</dbReference>
<dbReference type="PANTHER" id="PTHR44936:SF9">
    <property type="entry name" value="SENSOR PROTEIN CREC"/>
    <property type="match status" value="1"/>
</dbReference>
<organism evidence="9 10">
    <name type="scientific">Paratractidigestivibacter faecalis</name>
    <dbReference type="NCBI Taxonomy" id="2292441"/>
    <lineage>
        <taxon>Bacteria</taxon>
        <taxon>Bacillati</taxon>
        <taxon>Actinomycetota</taxon>
        <taxon>Coriobacteriia</taxon>
        <taxon>Coriobacteriales</taxon>
        <taxon>Atopobiaceae</taxon>
        <taxon>Paratractidigestivibacter</taxon>
    </lineage>
</organism>
<dbReference type="EC" id="2.7.13.3" evidence="2"/>